<accession>A0A5B8LLF8</accession>
<proteinExistence type="predicted"/>
<dbReference type="EMBL" id="CP042306">
    <property type="protein sequence ID" value="QDZ08372.1"/>
    <property type="molecule type" value="Genomic_DNA"/>
</dbReference>
<dbReference type="RefSeq" id="WP_146572836.1">
    <property type="nucleotide sequence ID" value="NZ_CP042306.1"/>
</dbReference>
<gene>
    <name evidence="1" type="ORF">FPZ24_13540</name>
</gene>
<protein>
    <submittedName>
        <fullName evidence="1">Uncharacterized protein</fullName>
    </submittedName>
</protein>
<evidence type="ECO:0000313" key="1">
    <source>
        <dbReference type="EMBL" id="QDZ08372.1"/>
    </source>
</evidence>
<dbReference type="OrthoDB" id="7605178at2"/>
<reference evidence="1 2" key="1">
    <citation type="submission" date="2019-07" db="EMBL/GenBank/DDBJ databases">
        <title>Full genome sequence of Sphingomonas sp. 4R-6-7(HKS19).</title>
        <authorList>
            <person name="Im W.-T."/>
        </authorList>
    </citation>
    <scope>NUCLEOTIDE SEQUENCE [LARGE SCALE GENOMIC DNA]</scope>
    <source>
        <strain evidence="1 2">HKS19</strain>
    </source>
</reference>
<evidence type="ECO:0000313" key="2">
    <source>
        <dbReference type="Proteomes" id="UP000315673"/>
    </source>
</evidence>
<dbReference type="KEGG" id="spai:FPZ24_13540"/>
<dbReference type="AlphaFoldDB" id="A0A5B8LLF8"/>
<name>A0A5B8LLF8_9SPHN</name>
<dbReference type="Proteomes" id="UP000315673">
    <property type="component" value="Chromosome"/>
</dbReference>
<keyword evidence="2" id="KW-1185">Reference proteome</keyword>
<sequence length="384" mass="41139">MTSFSVDYNRVVADTRDRMILLNVVRSAYREPTYYTAFTQIEGSLSMSGSVGADAANLIGPGPASVTPTVSGSFANAPTFAIIPLNSDEFSKGMLAPIGPDTIRLFLSQGWRPKMLAPLVVQKVECLYQDQVIGEVRNEPGGYTPGVTAASFEKIVFYTGPLAKGDVYTATVPGKDAMKLLAGGALDKFDITETASPIDPTLTTVTMTAKADQNLDARLPQEFASTCRTFLTKPNRETSSFKGLVESTAEAVSVSGLITAGGDRRPDAPRNELSMNIVFRSTDGIVYYLGERLRATMEGKIPDTDTDGDVLFRVGRDVPGAAAVAIDHRGSRWSIYASDIGDREAGSGAIVDRSLQVIALLNQLISAQTSTKEFSRAPATVRVR</sequence>
<organism evidence="1 2">
    <name type="scientific">Sphingomonas panacisoli</name>
    <dbReference type="NCBI Taxonomy" id="1813879"/>
    <lineage>
        <taxon>Bacteria</taxon>
        <taxon>Pseudomonadati</taxon>
        <taxon>Pseudomonadota</taxon>
        <taxon>Alphaproteobacteria</taxon>
        <taxon>Sphingomonadales</taxon>
        <taxon>Sphingomonadaceae</taxon>
        <taxon>Sphingomonas</taxon>
    </lineage>
</organism>